<name>A0ABS2CP44_9MICO</name>
<evidence type="ECO:0000256" key="1">
    <source>
        <dbReference type="SAM" id="MobiDB-lite"/>
    </source>
</evidence>
<comment type="caution">
    <text evidence="2">The sequence shown here is derived from an EMBL/GenBank/DDBJ whole genome shotgun (WGS) entry which is preliminary data.</text>
</comment>
<dbReference type="NCBIfam" id="NF042914">
    <property type="entry name" value="SAV915_dom"/>
    <property type="match status" value="1"/>
</dbReference>
<feature type="region of interest" description="Disordered" evidence="1">
    <location>
        <begin position="109"/>
        <end position="136"/>
    </location>
</feature>
<gene>
    <name evidence="2" type="ORF">JQN70_14490</name>
</gene>
<dbReference type="EMBL" id="JAFDVD010000016">
    <property type="protein sequence ID" value="MBM6401603.1"/>
    <property type="molecule type" value="Genomic_DNA"/>
</dbReference>
<accession>A0ABS2CP44</accession>
<keyword evidence="3" id="KW-1185">Reference proteome</keyword>
<protein>
    <recommendedName>
        <fullName evidence="4">SseB protein N-terminal domain-containing protein</fullName>
    </recommendedName>
</protein>
<evidence type="ECO:0008006" key="4">
    <source>
        <dbReference type="Google" id="ProtNLM"/>
    </source>
</evidence>
<sequence>MSTPQTFARPRDGESFEEFQARYRASIPPVLYLPVARATGEGEPLEIEMRTTTDGRLALLAYSAFDRLLDCCGPHQPYALVPTANLDQLKAEQPYDVVYFGMVIPDELRHTETEPADPAPTVREVGDPAGPGRRTS</sequence>
<reference evidence="2" key="1">
    <citation type="submission" date="2021-02" db="EMBL/GenBank/DDBJ databases">
        <title>Phycicoccus sp. MQZ13P-5T, whole genome shotgun sequence.</title>
        <authorList>
            <person name="Tuo L."/>
        </authorList>
    </citation>
    <scope>NUCLEOTIDE SEQUENCE</scope>
    <source>
        <strain evidence="2">MQZ13P-5</strain>
    </source>
</reference>
<evidence type="ECO:0000313" key="2">
    <source>
        <dbReference type="EMBL" id="MBM6401603.1"/>
    </source>
</evidence>
<dbReference type="InterPro" id="IPR049975">
    <property type="entry name" value="SAV_915-like_dom"/>
</dbReference>
<dbReference type="Proteomes" id="UP001430172">
    <property type="component" value="Unassembled WGS sequence"/>
</dbReference>
<evidence type="ECO:0000313" key="3">
    <source>
        <dbReference type="Proteomes" id="UP001430172"/>
    </source>
</evidence>
<dbReference type="RefSeq" id="WP_204132073.1">
    <property type="nucleotide sequence ID" value="NZ_JAFDVD010000016.1"/>
</dbReference>
<organism evidence="2 3">
    <name type="scientific">Phycicoccus sonneratiae</name>
    <dbReference type="NCBI Taxonomy" id="2807628"/>
    <lineage>
        <taxon>Bacteria</taxon>
        <taxon>Bacillati</taxon>
        <taxon>Actinomycetota</taxon>
        <taxon>Actinomycetes</taxon>
        <taxon>Micrococcales</taxon>
        <taxon>Intrasporangiaceae</taxon>
        <taxon>Phycicoccus</taxon>
    </lineage>
</organism>
<proteinExistence type="predicted"/>